<dbReference type="PANTHER" id="PTHR43649:SF30">
    <property type="entry name" value="ABC TRANSPORTER SUBSTRATE-BINDING PROTEIN"/>
    <property type="match status" value="1"/>
</dbReference>
<organism evidence="1 2">
    <name type="scientific">candidate division WWE3 bacterium</name>
    <dbReference type="NCBI Taxonomy" id="2053526"/>
    <lineage>
        <taxon>Bacteria</taxon>
        <taxon>Katanobacteria</taxon>
    </lineage>
</organism>
<dbReference type="InterPro" id="IPR006059">
    <property type="entry name" value="SBP"/>
</dbReference>
<reference evidence="1 2" key="1">
    <citation type="journal article" date="2020" name="Biotechnol. Biofuels">
        <title>New insights from the biogas microbiome by comprehensive genome-resolved metagenomics of nearly 1600 species originating from multiple anaerobic digesters.</title>
        <authorList>
            <person name="Campanaro S."/>
            <person name="Treu L."/>
            <person name="Rodriguez-R L.M."/>
            <person name="Kovalovszki A."/>
            <person name="Ziels R.M."/>
            <person name="Maus I."/>
            <person name="Zhu X."/>
            <person name="Kougias P.G."/>
            <person name="Basile A."/>
            <person name="Luo G."/>
            <person name="Schluter A."/>
            <person name="Konstantinidis K.T."/>
            <person name="Angelidaki I."/>
        </authorList>
    </citation>
    <scope>NUCLEOTIDE SEQUENCE [LARGE SCALE GENOMIC DNA]</scope>
    <source>
        <strain evidence="1">AS27yjCOA_165</strain>
    </source>
</reference>
<gene>
    <name evidence="1" type="ORF">GYA27_04790</name>
</gene>
<dbReference type="PANTHER" id="PTHR43649">
    <property type="entry name" value="ARABINOSE-BINDING PROTEIN-RELATED"/>
    <property type="match status" value="1"/>
</dbReference>
<comment type="caution">
    <text evidence="1">The sequence shown here is derived from an EMBL/GenBank/DDBJ whole genome shotgun (WGS) entry which is preliminary data.</text>
</comment>
<dbReference type="PROSITE" id="PS51257">
    <property type="entry name" value="PROKAR_LIPOPROTEIN"/>
    <property type="match status" value="1"/>
</dbReference>
<dbReference type="Gene3D" id="3.40.190.10">
    <property type="entry name" value="Periplasmic binding protein-like II"/>
    <property type="match status" value="1"/>
</dbReference>
<accession>A0A7X9HHK9</accession>
<dbReference type="SUPFAM" id="SSF53850">
    <property type="entry name" value="Periplasmic binding protein-like II"/>
    <property type="match status" value="1"/>
</dbReference>
<dbReference type="Proteomes" id="UP000526033">
    <property type="component" value="Unassembled WGS sequence"/>
</dbReference>
<protein>
    <submittedName>
        <fullName evidence="1">Extracellular solute-binding protein</fullName>
    </submittedName>
</protein>
<dbReference type="EMBL" id="JAAZNL010000065">
    <property type="protein sequence ID" value="NMB70476.1"/>
    <property type="molecule type" value="Genomic_DNA"/>
</dbReference>
<dbReference type="InterPro" id="IPR050490">
    <property type="entry name" value="Bact_solute-bd_prot1"/>
</dbReference>
<proteinExistence type="predicted"/>
<dbReference type="Pfam" id="PF01547">
    <property type="entry name" value="SBP_bac_1"/>
    <property type="match status" value="1"/>
</dbReference>
<feature type="non-terminal residue" evidence="1">
    <location>
        <position position="330"/>
    </location>
</feature>
<evidence type="ECO:0000313" key="2">
    <source>
        <dbReference type="Proteomes" id="UP000526033"/>
    </source>
</evidence>
<sequence>MKRSKILASALLVVLPFLLTACTLKDLPVIGKYLPDWPGNKTGGFPTNEVTLNVWGLWENSDVIDALVKKYTELHPNVKINYEDRSVLKPVDYKDSVYTRLTQEASTTGDVVFVHNSWVPVIKDNLEPAPDSLITPESFKSSFYPVAAESAVFSGKVYAMPLYYDGLVLVYNKKHFADINQSAPPVSWEEFRRLALELTIRGSDKTLIRGGAAIGSGKNIEFATDILGLLFSQASLSIPADLDQKAAFDTLSFYSNFLLVDNVWDETLPEASSAFTQEKASMIFVPSWNLIDILDARPDWALSGNIGVAPVPQAIVDEPVNWASFWMATV</sequence>
<name>A0A7X9HHK9_UNCKA</name>
<evidence type="ECO:0000313" key="1">
    <source>
        <dbReference type="EMBL" id="NMB70476.1"/>
    </source>
</evidence>
<dbReference type="AlphaFoldDB" id="A0A7X9HHK9"/>